<feature type="non-terminal residue" evidence="3">
    <location>
        <position position="1"/>
    </location>
</feature>
<evidence type="ECO:0000313" key="3">
    <source>
        <dbReference type="EMBL" id="GMS92802.1"/>
    </source>
</evidence>
<keyword evidence="4" id="KW-1185">Reference proteome</keyword>
<dbReference type="PANTHER" id="PTHR10562">
    <property type="entry name" value="SMALL UBIQUITIN-RELATED MODIFIER"/>
    <property type="match status" value="1"/>
</dbReference>
<dbReference type="Proteomes" id="UP001432027">
    <property type="component" value="Unassembled WGS sequence"/>
</dbReference>
<dbReference type="SMART" id="SM00213">
    <property type="entry name" value="UBQ"/>
    <property type="match status" value="2"/>
</dbReference>
<dbReference type="Gene3D" id="3.10.20.90">
    <property type="entry name" value="Phosphatidylinositol 3-kinase Catalytic Subunit, Chain A, domain 1"/>
    <property type="match status" value="3"/>
</dbReference>
<evidence type="ECO:0000259" key="2">
    <source>
        <dbReference type="PROSITE" id="PS50053"/>
    </source>
</evidence>
<organism evidence="3 4">
    <name type="scientific">Pristionchus entomophagus</name>
    <dbReference type="NCBI Taxonomy" id="358040"/>
    <lineage>
        <taxon>Eukaryota</taxon>
        <taxon>Metazoa</taxon>
        <taxon>Ecdysozoa</taxon>
        <taxon>Nematoda</taxon>
        <taxon>Chromadorea</taxon>
        <taxon>Rhabditida</taxon>
        <taxon>Rhabditina</taxon>
        <taxon>Diplogasteromorpha</taxon>
        <taxon>Diplogasteroidea</taxon>
        <taxon>Neodiplogasteridae</taxon>
        <taxon>Pristionchus</taxon>
    </lineage>
</organism>
<dbReference type="PROSITE" id="PS50053">
    <property type="entry name" value="UBIQUITIN_2"/>
    <property type="match status" value="1"/>
</dbReference>
<dbReference type="EMBL" id="BTSX01000004">
    <property type="protein sequence ID" value="GMS92802.1"/>
    <property type="molecule type" value="Genomic_DNA"/>
</dbReference>
<dbReference type="SUPFAM" id="SSF54236">
    <property type="entry name" value="Ubiquitin-like"/>
    <property type="match status" value="3"/>
</dbReference>
<accession>A0AAV5TB72</accession>
<dbReference type="InterPro" id="IPR029071">
    <property type="entry name" value="Ubiquitin-like_domsf"/>
</dbReference>
<sequence length="301" mass="33756">FVQLIMGDKSEAATNAGGEGTAKYVVVKFIDSETSNEVHFRLGLGTRMGRAKEEYAKRTKVPVNYLRFLFDGLSVNDGDTPTSLKMEDDDVVNVDVVKCDANAGGDEYAEHFKLKFVGQDSLKGKTLLFILKNMKVSMGELKQDYADKIRVDVRTLGFLFHGCRINNSDSPAKLQIEKYDVVHVYQQQNITGGNGATSPNSNSRGRNDKIINLMFIDKDSWNSATNHLTRVTCYPVKYGSRLRGVKKRFADSLAADAKSLRFLRDGCRVGDDETPRRKKYEDEEVITVSRVTCFLCETCEI</sequence>
<comment type="similarity">
    <text evidence="1">Belongs to the ubiquitin family. SUMO subfamily.</text>
</comment>
<dbReference type="Pfam" id="PF00240">
    <property type="entry name" value="ubiquitin"/>
    <property type="match status" value="1"/>
</dbReference>
<evidence type="ECO:0000256" key="1">
    <source>
        <dbReference type="ARBA" id="ARBA00009185"/>
    </source>
</evidence>
<protein>
    <recommendedName>
        <fullName evidence="2">Ubiquitin-like domain-containing protein</fullName>
    </recommendedName>
</protein>
<dbReference type="InterPro" id="IPR000626">
    <property type="entry name" value="Ubiquitin-like_dom"/>
</dbReference>
<evidence type="ECO:0000313" key="4">
    <source>
        <dbReference type="Proteomes" id="UP001432027"/>
    </source>
</evidence>
<feature type="domain" description="Ubiquitin-like" evidence="2">
    <location>
        <begin position="23"/>
        <end position="101"/>
    </location>
</feature>
<comment type="caution">
    <text evidence="3">The sequence shown here is derived from an EMBL/GenBank/DDBJ whole genome shotgun (WGS) entry which is preliminary data.</text>
</comment>
<reference evidence="3" key="1">
    <citation type="submission" date="2023-10" db="EMBL/GenBank/DDBJ databases">
        <title>Genome assembly of Pristionchus species.</title>
        <authorList>
            <person name="Yoshida K."/>
            <person name="Sommer R.J."/>
        </authorList>
    </citation>
    <scope>NUCLEOTIDE SEQUENCE</scope>
    <source>
        <strain evidence="3">RS0144</strain>
    </source>
</reference>
<name>A0AAV5TB72_9BILA</name>
<gene>
    <name evidence="3" type="ORF">PENTCL1PPCAC_14977</name>
</gene>
<dbReference type="AlphaFoldDB" id="A0AAV5TB72"/>
<proteinExistence type="inferred from homology"/>